<dbReference type="Proteomes" id="UP000229897">
    <property type="component" value="Chromosome"/>
</dbReference>
<evidence type="ECO:0000313" key="2">
    <source>
        <dbReference type="Proteomes" id="UP000229897"/>
    </source>
</evidence>
<dbReference type="OrthoDB" id="9899649at2"/>
<dbReference type="RefSeq" id="WP_099877423.1">
    <property type="nucleotide sequence ID" value="NZ_CP024608.1"/>
</dbReference>
<dbReference type="AlphaFoldDB" id="A0A2D2DND0"/>
<protein>
    <submittedName>
        <fullName evidence="1">Uncharacterized protein</fullName>
    </submittedName>
</protein>
<organism evidence="1 2">
    <name type="scientific">Massilia violaceinigra</name>
    <dbReference type="NCBI Taxonomy" id="2045208"/>
    <lineage>
        <taxon>Bacteria</taxon>
        <taxon>Pseudomonadati</taxon>
        <taxon>Pseudomonadota</taxon>
        <taxon>Betaproteobacteria</taxon>
        <taxon>Burkholderiales</taxon>
        <taxon>Oxalobacteraceae</taxon>
        <taxon>Telluria group</taxon>
        <taxon>Massilia</taxon>
    </lineage>
</organism>
<gene>
    <name evidence="1" type="ORF">CR152_19565</name>
</gene>
<sequence>MNEAELKSALRYFMDTYVGDEDVKQTAAAWLDTDPVPVKPILAKITPHMRRMNEADVGLWLSIMYYYM</sequence>
<dbReference type="EMBL" id="CP024608">
    <property type="protein sequence ID" value="ATQ76473.1"/>
    <property type="molecule type" value="Genomic_DNA"/>
</dbReference>
<proteinExistence type="predicted"/>
<reference evidence="1" key="1">
    <citation type="submission" date="2017-10" db="EMBL/GenBank/DDBJ databases">
        <title>Massilia psychrophilum sp. nov., a novel purple-pigmented bacterium isolated from Tianshan glacier, Xinjiang Municipality, China.</title>
        <authorList>
            <person name="Wang H."/>
        </authorList>
    </citation>
    <scope>NUCLEOTIDE SEQUENCE [LARGE SCALE GENOMIC DNA]</scope>
    <source>
        <strain evidence="1">B2</strain>
    </source>
</reference>
<keyword evidence="2" id="KW-1185">Reference proteome</keyword>
<name>A0A2D2DND0_9BURK</name>
<dbReference type="KEGG" id="mass:CR152_19565"/>
<evidence type="ECO:0000313" key="1">
    <source>
        <dbReference type="EMBL" id="ATQ76473.1"/>
    </source>
</evidence>
<accession>A0A2D2DND0</accession>